<comment type="caution">
    <text evidence="2">The sequence shown here is derived from an EMBL/GenBank/DDBJ whole genome shotgun (WGS) entry which is preliminary data.</text>
</comment>
<evidence type="ECO:0008006" key="4">
    <source>
        <dbReference type="Google" id="ProtNLM"/>
    </source>
</evidence>
<feature type="transmembrane region" description="Helical" evidence="1">
    <location>
        <begin position="123"/>
        <end position="144"/>
    </location>
</feature>
<reference evidence="2 3" key="1">
    <citation type="journal article" date="2019" name="Int. J. Syst. Evol. Microbiol.">
        <title>The Global Catalogue of Microorganisms (GCM) 10K type strain sequencing project: providing services to taxonomists for standard genome sequencing and annotation.</title>
        <authorList>
            <consortium name="The Broad Institute Genomics Platform"/>
            <consortium name="The Broad Institute Genome Sequencing Center for Infectious Disease"/>
            <person name="Wu L."/>
            <person name="Ma J."/>
        </authorList>
    </citation>
    <scope>NUCLEOTIDE SEQUENCE [LARGE SCALE GENOMIC DNA]</scope>
    <source>
        <strain evidence="2 3">JCM 14545</strain>
    </source>
</reference>
<proteinExistence type="predicted"/>
<accession>A0ABN2RH89</accession>
<organism evidence="2 3">
    <name type="scientific">Amycolatopsis minnesotensis</name>
    <dbReference type="NCBI Taxonomy" id="337894"/>
    <lineage>
        <taxon>Bacteria</taxon>
        <taxon>Bacillati</taxon>
        <taxon>Actinomycetota</taxon>
        <taxon>Actinomycetes</taxon>
        <taxon>Pseudonocardiales</taxon>
        <taxon>Pseudonocardiaceae</taxon>
        <taxon>Amycolatopsis</taxon>
    </lineage>
</organism>
<name>A0ABN2RH89_9PSEU</name>
<keyword evidence="1" id="KW-1133">Transmembrane helix</keyword>
<keyword evidence="3" id="KW-1185">Reference proteome</keyword>
<dbReference type="EMBL" id="BAAANN010000019">
    <property type="protein sequence ID" value="GAA1969110.1"/>
    <property type="molecule type" value="Genomic_DNA"/>
</dbReference>
<evidence type="ECO:0000313" key="3">
    <source>
        <dbReference type="Proteomes" id="UP001501116"/>
    </source>
</evidence>
<evidence type="ECO:0000256" key="1">
    <source>
        <dbReference type="SAM" id="Phobius"/>
    </source>
</evidence>
<keyword evidence="1" id="KW-0812">Transmembrane</keyword>
<evidence type="ECO:0000313" key="2">
    <source>
        <dbReference type="EMBL" id="GAA1969110.1"/>
    </source>
</evidence>
<sequence length="157" mass="16858">MRWFVLAIFFGGVALIGFLVTSTAVLGAKALGSDWSPIDADLSMEFDEGDRIALRSYTDDLFGCTLTPPSGPPKTYRVYGHSAAERGSGSTTNDRAWFTGTAKLHCDRPAEVRDPGSFTRDDLLLGVTQGAVGGGALCLLAGFVQLYRRTRVPKPPE</sequence>
<keyword evidence="1" id="KW-0472">Membrane</keyword>
<gene>
    <name evidence="2" type="ORF">GCM10009754_47920</name>
</gene>
<protein>
    <recommendedName>
        <fullName evidence="4">DUF3592 domain-containing protein</fullName>
    </recommendedName>
</protein>
<dbReference type="Proteomes" id="UP001501116">
    <property type="component" value="Unassembled WGS sequence"/>
</dbReference>